<reference evidence="3" key="1">
    <citation type="submission" date="2020-01" db="EMBL/GenBank/DDBJ databases">
        <title>Sphingomonas sp. strain CSW-10.</title>
        <authorList>
            <person name="Chen W.-M."/>
        </authorList>
    </citation>
    <scope>NUCLEOTIDE SEQUENCE [LARGE SCALE GENOMIC DNA]</scope>
    <source>
        <strain evidence="3">CCP-1</strain>
    </source>
</reference>
<proteinExistence type="predicted"/>
<protein>
    <recommendedName>
        <fullName evidence="4">Rhamnan synthesis protein F</fullName>
    </recommendedName>
</protein>
<comment type="caution">
    <text evidence="2">The sequence shown here is derived from an EMBL/GenBank/DDBJ whole genome shotgun (WGS) entry which is preliminary data.</text>
</comment>
<evidence type="ECO:0000313" key="3">
    <source>
        <dbReference type="Proteomes" id="UP001517376"/>
    </source>
</evidence>
<gene>
    <name evidence="2" type="ORF">GU920_14010</name>
</gene>
<name>A0ABW9Y9F0_9RHOB</name>
<dbReference type="EMBL" id="JAAATW010000003">
    <property type="protein sequence ID" value="NBE08651.1"/>
    <property type="molecule type" value="Genomic_DNA"/>
</dbReference>
<accession>A0ABW9Y9F0</accession>
<dbReference type="InterPro" id="IPR007739">
    <property type="entry name" value="RgpF"/>
</dbReference>
<keyword evidence="3" id="KW-1185">Reference proteome</keyword>
<dbReference type="Proteomes" id="UP001517376">
    <property type="component" value="Unassembled WGS sequence"/>
</dbReference>
<organism evidence="2 3">
    <name type="scientific">Paragemmobacter ruber</name>
    <dbReference type="NCBI Taxonomy" id="1985673"/>
    <lineage>
        <taxon>Bacteria</taxon>
        <taxon>Pseudomonadati</taxon>
        <taxon>Pseudomonadota</taxon>
        <taxon>Alphaproteobacteria</taxon>
        <taxon>Rhodobacterales</taxon>
        <taxon>Paracoccaceae</taxon>
        <taxon>Paragemmobacter</taxon>
    </lineage>
</organism>
<sequence length="351" mass="39411">MNGINAAISGESPLTDRGRADRGDRSQGASGLSGEVEPLDVCAQAMEVLRSSEVAFEGKEVCLFVTFVAGNQLLPGPLALVKALVASGLSVVVCCAVNDMNVTIDLTGLDGAAHILKRENGGYDFAVWAAALARMPDLWSAKRLFFVNDSILGPLSGFDRTLERIRASDADFLALTESFEYRHHVQSYFFVLQNDGMSSEQVRTFWSEVKAEQTKIDVIQKYEIRLLEQMRETAHLKTEVLFSYDFLFPQMDWSSLKGKNPTLHLWEQLVTSGFPFVKVELINANPHNFDIAHWPRLVKRYGGDVEIFNQHIVMIRKTRGLPRQHPVGWRSRITLGRMIARAKGWARRWGV</sequence>
<evidence type="ECO:0008006" key="4">
    <source>
        <dbReference type="Google" id="ProtNLM"/>
    </source>
</evidence>
<dbReference type="RefSeq" id="WP_161767702.1">
    <property type="nucleotide sequence ID" value="NZ_JAAATW010000003.1"/>
</dbReference>
<dbReference type="Pfam" id="PF05045">
    <property type="entry name" value="RgpF"/>
    <property type="match status" value="1"/>
</dbReference>
<feature type="compositionally biased region" description="Basic and acidic residues" evidence="1">
    <location>
        <begin position="14"/>
        <end position="25"/>
    </location>
</feature>
<evidence type="ECO:0000256" key="1">
    <source>
        <dbReference type="SAM" id="MobiDB-lite"/>
    </source>
</evidence>
<evidence type="ECO:0000313" key="2">
    <source>
        <dbReference type="EMBL" id="NBE08651.1"/>
    </source>
</evidence>
<feature type="region of interest" description="Disordered" evidence="1">
    <location>
        <begin position="1"/>
        <end position="33"/>
    </location>
</feature>